<proteinExistence type="inferred from homology"/>
<dbReference type="InterPro" id="IPR000073">
    <property type="entry name" value="AB_hydrolase_1"/>
</dbReference>
<name>A0A2K8KRB7_9GAMM</name>
<dbReference type="GO" id="GO:0016787">
    <property type="term" value="F:hydrolase activity"/>
    <property type="evidence" value="ECO:0007669"/>
    <property type="project" value="UniProtKB-KW"/>
</dbReference>
<organism evidence="4 5">
    <name type="scientific">Reinekea forsetii</name>
    <dbReference type="NCBI Taxonomy" id="1336806"/>
    <lineage>
        <taxon>Bacteria</taxon>
        <taxon>Pseudomonadati</taxon>
        <taxon>Pseudomonadota</taxon>
        <taxon>Gammaproteobacteria</taxon>
        <taxon>Oceanospirillales</taxon>
        <taxon>Saccharospirillaceae</taxon>
        <taxon>Reinekea</taxon>
    </lineage>
</organism>
<evidence type="ECO:0000259" key="3">
    <source>
        <dbReference type="Pfam" id="PF12697"/>
    </source>
</evidence>
<evidence type="ECO:0000256" key="1">
    <source>
        <dbReference type="ARBA" id="ARBA00008645"/>
    </source>
</evidence>
<dbReference type="Proteomes" id="UP000229757">
    <property type="component" value="Chromosome"/>
</dbReference>
<evidence type="ECO:0000313" key="5">
    <source>
        <dbReference type="Proteomes" id="UP000229757"/>
    </source>
</evidence>
<dbReference type="AlphaFoldDB" id="A0A2K8KRB7"/>
<dbReference type="InterPro" id="IPR050266">
    <property type="entry name" value="AB_hydrolase_sf"/>
</dbReference>
<feature type="domain" description="AB hydrolase-1" evidence="3">
    <location>
        <begin position="22"/>
        <end position="266"/>
    </location>
</feature>
<comment type="similarity">
    <text evidence="1">Belongs to the AB hydrolase superfamily.</text>
</comment>
<dbReference type="PANTHER" id="PTHR43798">
    <property type="entry name" value="MONOACYLGLYCEROL LIPASE"/>
    <property type="match status" value="1"/>
</dbReference>
<gene>
    <name evidence="4" type="ORF">REIFOR_02146</name>
</gene>
<dbReference type="Gene3D" id="3.40.50.1820">
    <property type="entry name" value="alpha/beta hydrolase"/>
    <property type="match status" value="1"/>
</dbReference>
<dbReference type="OrthoDB" id="149912at2"/>
<accession>A0A2K8KRB7</accession>
<dbReference type="KEGG" id="rfo:REIFOR_02146"/>
<dbReference type="RefSeq" id="WP_100257552.1">
    <property type="nucleotide sequence ID" value="NZ_CP011797.1"/>
</dbReference>
<evidence type="ECO:0000256" key="2">
    <source>
        <dbReference type="ARBA" id="ARBA00022801"/>
    </source>
</evidence>
<reference evidence="4 5" key="1">
    <citation type="journal article" date="2017" name="Environ. Microbiol.">
        <title>Genomic and physiological analyses of 'Reinekea forsetii' reveal a versatile opportunistic lifestyle during spring algae blooms.</title>
        <authorList>
            <person name="Avci B."/>
            <person name="Hahnke R.L."/>
            <person name="Chafee M."/>
            <person name="Fischer T."/>
            <person name="Gruber-Vodicka H."/>
            <person name="Tegetmeyer H.E."/>
            <person name="Harder J."/>
            <person name="Fuchs B.M."/>
            <person name="Amann R.I."/>
            <person name="Teeling H."/>
        </authorList>
    </citation>
    <scope>NUCLEOTIDE SEQUENCE [LARGE SCALE GENOMIC DNA]</scope>
    <source>
        <strain evidence="4 5">Hel1_31_D35</strain>
    </source>
</reference>
<evidence type="ECO:0000313" key="4">
    <source>
        <dbReference type="EMBL" id="ATX77280.1"/>
    </source>
</evidence>
<dbReference type="InterPro" id="IPR029058">
    <property type="entry name" value="AB_hydrolase_fold"/>
</dbReference>
<keyword evidence="5" id="KW-1185">Reference proteome</keyword>
<sequence>MTPFSLLDGAVQGVRWGQGRKVLALHGLLDNAMSFSALAEHLPGIELWAIDLPGHGESADLPVADGQFVLSWLPRLGQVIDALDWPETIILGHSLGAMLGQLLAAVDPRIKLLLCLDGLGPAASALADNFQRFEQLYQQRGRLIPTRYYSSFEQIVQSRQRGQFPLSPQAAQRLAQRAIGQSPAGWYHRYDRRLRQASLWRLSEAEILYWLAQITIPVELLVFAIDTWPDHPALFSDRQAAVAQLSTTLMRGSHHLHMEHPEPVAHWLLARLL</sequence>
<dbReference type="Pfam" id="PF12697">
    <property type="entry name" value="Abhydrolase_6"/>
    <property type="match status" value="1"/>
</dbReference>
<protein>
    <submittedName>
        <fullName evidence="4">Alpha/beta family hydrolase</fullName>
    </submittedName>
</protein>
<dbReference type="PANTHER" id="PTHR43798:SF14">
    <property type="entry name" value="SERINE HYDROLASE-LIKE PROTEIN DDB_G0286239"/>
    <property type="match status" value="1"/>
</dbReference>
<keyword evidence="2 4" id="KW-0378">Hydrolase</keyword>
<dbReference type="GO" id="GO:0016020">
    <property type="term" value="C:membrane"/>
    <property type="evidence" value="ECO:0007669"/>
    <property type="project" value="TreeGrafter"/>
</dbReference>
<dbReference type="SUPFAM" id="SSF53474">
    <property type="entry name" value="alpha/beta-Hydrolases"/>
    <property type="match status" value="1"/>
</dbReference>
<dbReference type="EMBL" id="CP011797">
    <property type="protein sequence ID" value="ATX77280.1"/>
    <property type="molecule type" value="Genomic_DNA"/>
</dbReference>